<keyword evidence="2" id="KW-0624">Polysaccharide degradation</keyword>
<evidence type="ECO:0000313" key="3">
    <source>
        <dbReference type="Proteomes" id="UP000020529"/>
    </source>
</evidence>
<accession>A0A015UGW6</accession>
<keyword evidence="2" id="KW-0858">Xylan degradation</keyword>
<keyword evidence="2" id="KW-0119">Carbohydrate metabolism</keyword>
<protein>
    <submittedName>
        <fullName evidence="2">Glycoside hydrolase xylanase family protein</fullName>
    </submittedName>
</protein>
<dbReference type="Proteomes" id="UP000020529">
    <property type="component" value="Unassembled WGS sequence"/>
</dbReference>
<evidence type="ECO:0000259" key="1">
    <source>
        <dbReference type="Pfam" id="PF13201"/>
    </source>
</evidence>
<proteinExistence type="predicted"/>
<feature type="domain" description="Putative carbohydrate metabolism" evidence="1">
    <location>
        <begin position="337"/>
        <end position="597"/>
    </location>
</feature>
<dbReference type="Pfam" id="PF14900">
    <property type="entry name" value="DUF4493"/>
    <property type="match status" value="1"/>
</dbReference>
<dbReference type="InterPro" id="IPR025112">
    <property type="entry name" value="PCMD"/>
</dbReference>
<dbReference type="Pfam" id="PF13201">
    <property type="entry name" value="PCMD"/>
    <property type="match status" value="1"/>
</dbReference>
<dbReference type="EMBL" id="JGCY01000372">
    <property type="protein sequence ID" value="EXY73153.1"/>
    <property type="molecule type" value="Genomic_DNA"/>
</dbReference>
<dbReference type="AlphaFoldDB" id="A0A015UGW6"/>
<comment type="caution">
    <text evidence="2">The sequence shown here is derived from an EMBL/GenBank/DDBJ whole genome shotgun (WGS) entry which is preliminary data.</text>
</comment>
<dbReference type="GO" id="GO:0016798">
    <property type="term" value="F:hydrolase activity, acting on glycosyl bonds"/>
    <property type="evidence" value="ECO:0007669"/>
    <property type="project" value="UniProtKB-KW"/>
</dbReference>
<dbReference type="RefSeq" id="WP_032586386.1">
    <property type="nucleotide sequence ID" value="NZ_JGCY01000372.1"/>
</dbReference>
<name>A0A015UGW6_BACFG</name>
<sequence>MKKYLSYILFALFFISCEQEDSSSQKTGYLQFSVEKNTSTVLVPLATRAEELPIALQVVDISGKVVKETEDWRSWTSEPLELPLGTYTVKAFSQGVDVSTAGFDEPYYYGQTEVKVVPKVNQSVNIECTLANVKVTVNYSAEVKKYFSKLDCTVASGSTQLLFAKNESRSGYFPVGDLNISLALTNTDNRSFVLESNPVTQVKERQHYRINYTMKAHGTIGDISITLDPSTKEYNVEIAIPKESNPIVNVWSNFADVTLPVPDGLLKAECNYRLHTEGNQGEWLSVSDVEQKDGQLVARIGGLEPGNEYDFCFNINDIRGKITTATTEVQQALVNGSFDNWAQSGKPWFAGTQDEANAKNSFWDSGNVGSTTSIMNANPTCPESEDVHTPGGKAAKLVSQYVGLGSLGKFAAGNIYIGRYASTYSNKPLGARIRFGREFTSRPTQLKGYYKYTRGTTIDYGDHNKTELESSGGDKCAIYIALTDNEGLVDGDGVKTAYEIDNRASDQPQKFIYQYTLDLSEANKDVIAYGSITDEESKGSFDESGNVVWKPFTIDLQYRDLTRKPKYIIIVASASKYGDFFTGSKSSVMLIDDFELVYGTPVTAN</sequence>
<dbReference type="InterPro" id="IPR038653">
    <property type="entry name" value="Put_CMD_sf"/>
</dbReference>
<reference evidence="2 3" key="1">
    <citation type="submission" date="2014-02" db="EMBL/GenBank/DDBJ databases">
        <authorList>
            <person name="Sears C."/>
            <person name="Carroll K."/>
            <person name="Sack B.R."/>
            <person name="Qadri F."/>
            <person name="Myers L.L."/>
            <person name="Chung G.-T."/>
            <person name="Escheverria P."/>
            <person name="Fraser C.M."/>
            <person name="Sadzewicz L."/>
            <person name="Shefchek K.A."/>
            <person name="Tallon L."/>
            <person name="Das S.P."/>
            <person name="Daugherty S."/>
            <person name="Mongodin E.F."/>
        </authorList>
    </citation>
    <scope>NUCLEOTIDE SEQUENCE [LARGE SCALE GENOMIC DNA]</scope>
    <source>
        <strain evidence="3">3988T(B)14</strain>
    </source>
</reference>
<keyword evidence="2" id="KW-0326">Glycosidase</keyword>
<organism evidence="2 3">
    <name type="scientific">Bacteroides fragilis str. 3988T(B)14</name>
    <dbReference type="NCBI Taxonomy" id="1339315"/>
    <lineage>
        <taxon>Bacteria</taxon>
        <taxon>Pseudomonadati</taxon>
        <taxon>Bacteroidota</taxon>
        <taxon>Bacteroidia</taxon>
        <taxon>Bacteroidales</taxon>
        <taxon>Bacteroidaceae</taxon>
        <taxon>Bacteroides</taxon>
    </lineage>
</organism>
<dbReference type="PROSITE" id="PS51257">
    <property type="entry name" value="PROKAR_LIPOPROTEIN"/>
    <property type="match status" value="1"/>
</dbReference>
<dbReference type="PATRIC" id="fig|1339315.3.peg.3737"/>
<dbReference type="Gene3D" id="2.60.120.890">
    <property type="entry name" value="BT2081, beta-jelly-roll domain"/>
    <property type="match status" value="1"/>
</dbReference>
<gene>
    <name evidence="2" type="ORF">M124_3065</name>
</gene>
<keyword evidence="2" id="KW-0378">Hydrolase</keyword>
<evidence type="ECO:0000313" key="2">
    <source>
        <dbReference type="EMBL" id="EXY73153.1"/>
    </source>
</evidence>
<dbReference type="GO" id="GO:0045493">
    <property type="term" value="P:xylan catabolic process"/>
    <property type="evidence" value="ECO:0007669"/>
    <property type="project" value="UniProtKB-KW"/>
</dbReference>
<dbReference type="InterPro" id="IPR027840">
    <property type="entry name" value="DUF4493"/>
</dbReference>